<gene>
    <name evidence="2" type="ORF">J2S55_002417</name>
</gene>
<feature type="compositionally biased region" description="Low complexity" evidence="1">
    <location>
        <begin position="8"/>
        <end position="22"/>
    </location>
</feature>
<protein>
    <submittedName>
        <fullName evidence="2">Uncharacterized protein</fullName>
    </submittedName>
</protein>
<reference evidence="2 3" key="1">
    <citation type="submission" date="2023-07" db="EMBL/GenBank/DDBJ databases">
        <title>Sequencing the genomes of 1000 actinobacteria strains.</title>
        <authorList>
            <person name="Klenk H.-P."/>
        </authorList>
    </citation>
    <scope>NUCLEOTIDE SEQUENCE [LARGE SCALE GENOMIC DNA]</scope>
    <source>
        <strain evidence="2 3">DSM 44109</strain>
    </source>
</reference>
<feature type="region of interest" description="Disordered" evidence="1">
    <location>
        <begin position="1"/>
        <end position="22"/>
    </location>
</feature>
<organism evidence="2 3">
    <name type="scientific">Streptosporangium brasiliense</name>
    <dbReference type="NCBI Taxonomy" id="47480"/>
    <lineage>
        <taxon>Bacteria</taxon>
        <taxon>Bacillati</taxon>
        <taxon>Actinomycetota</taxon>
        <taxon>Actinomycetes</taxon>
        <taxon>Streptosporangiales</taxon>
        <taxon>Streptosporangiaceae</taxon>
        <taxon>Streptosporangium</taxon>
    </lineage>
</organism>
<comment type="caution">
    <text evidence="2">The sequence shown here is derived from an EMBL/GenBank/DDBJ whole genome shotgun (WGS) entry which is preliminary data.</text>
</comment>
<dbReference type="Proteomes" id="UP001230426">
    <property type="component" value="Unassembled WGS sequence"/>
</dbReference>
<evidence type="ECO:0000313" key="3">
    <source>
        <dbReference type="Proteomes" id="UP001230426"/>
    </source>
</evidence>
<accession>A0ABT9R2L9</accession>
<keyword evidence="3" id="KW-1185">Reference proteome</keyword>
<dbReference type="EMBL" id="JAUSRB010000002">
    <property type="protein sequence ID" value="MDP9863151.1"/>
    <property type="molecule type" value="Genomic_DNA"/>
</dbReference>
<evidence type="ECO:0000256" key="1">
    <source>
        <dbReference type="SAM" id="MobiDB-lite"/>
    </source>
</evidence>
<evidence type="ECO:0000313" key="2">
    <source>
        <dbReference type="EMBL" id="MDP9863151.1"/>
    </source>
</evidence>
<name>A0ABT9R2L9_9ACTN</name>
<sequence>MWPDVSVRGDPTGRTGRGQGPRSVLGLRGLLVRIGYYGVCRYQRPLRRKQ</sequence>
<proteinExistence type="predicted"/>